<feature type="domain" description="CMP/dCMP-type deaminase" evidence="16">
    <location>
        <begin position="12"/>
        <end position="144"/>
    </location>
</feature>
<evidence type="ECO:0000256" key="9">
    <source>
        <dbReference type="ARBA" id="ARBA00032005"/>
    </source>
</evidence>
<evidence type="ECO:0000256" key="5">
    <source>
        <dbReference type="ARBA" id="ARBA00018266"/>
    </source>
</evidence>
<dbReference type="OrthoDB" id="9795347at2"/>
<evidence type="ECO:0000313" key="17">
    <source>
        <dbReference type="EMBL" id="CUQ09445.1"/>
    </source>
</evidence>
<sequence length="149" mass="16450">MGKTENRNKPRYNPKQLIEISIGQLKYSYTPYSGFKVGAALLAKNGSVYTGCNIENAAYTPTNCAERTAFFKAVSEGVKEFDAICIVGGKDGVLTEYAPPCGVCRQVMMEFCDPETFQIILATDLEHYDIYTLKELLPLGFGPGNLKKE</sequence>
<dbReference type="SUPFAM" id="SSF53927">
    <property type="entry name" value="Cytidine deaminase-like"/>
    <property type="match status" value="1"/>
</dbReference>
<evidence type="ECO:0000256" key="15">
    <source>
        <dbReference type="RuleBase" id="RU364006"/>
    </source>
</evidence>
<comment type="cofactor">
    <cofactor evidence="1 14 15">
        <name>Zn(2+)</name>
        <dbReference type="ChEBI" id="CHEBI:29105"/>
    </cofactor>
</comment>
<keyword evidence="8 14" id="KW-0862">Zinc</keyword>
<feature type="binding site" evidence="14">
    <location>
        <position position="101"/>
    </location>
    <ligand>
        <name>Zn(2+)</name>
        <dbReference type="ChEBI" id="CHEBI:29105"/>
        <note>catalytic</note>
    </ligand>
</feature>
<dbReference type="InterPro" id="IPR050202">
    <property type="entry name" value="Cyt/Deoxycyt_deaminase"/>
</dbReference>
<dbReference type="EMBL" id="CZAY01000024">
    <property type="protein sequence ID" value="CUQ09445.1"/>
    <property type="molecule type" value="Genomic_DNA"/>
</dbReference>
<evidence type="ECO:0000256" key="2">
    <source>
        <dbReference type="ARBA" id="ARBA00003949"/>
    </source>
</evidence>
<dbReference type="Proteomes" id="UP000095485">
    <property type="component" value="Unassembled WGS sequence"/>
</dbReference>
<dbReference type="GO" id="GO:0005829">
    <property type="term" value="C:cytosol"/>
    <property type="evidence" value="ECO:0007669"/>
    <property type="project" value="TreeGrafter"/>
</dbReference>
<comment type="similarity">
    <text evidence="3 15">Belongs to the cytidine and deoxycytidylate deaminase family.</text>
</comment>
<feature type="binding site" evidence="13">
    <location>
        <begin position="53"/>
        <end position="59"/>
    </location>
    <ligand>
        <name>substrate</name>
    </ligand>
</feature>
<evidence type="ECO:0000256" key="6">
    <source>
        <dbReference type="ARBA" id="ARBA00022723"/>
    </source>
</evidence>
<keyword evidence="6 14" id="KW-0479">Metal-binding</keyword>
<proteinExistence type="inferred from homology"/>
<organism evidence="17 18">
    <name type="scientific">Dorea longicatena</name>
    <dbReference type="NCBI Taxonomy" id="88431"/>
    <lineage>
        <taxon>Bacteria</taxon>
        <taxon>Bacillati</taxon>
        <taxon>Bacillota</taxon>
        <taxon>Clostridia</taxon>
        <taxon>Lachnospirales</taxon>
        <taxon>Lachnospiraceae</taxon>
        <taxon>Dorea</taxon>
    </lineage>
</organism>
<name>A0A174TPK0_9FIRM</name>
<dbReference type="GO" id="GO:0055086">
    <property type="term" value="P:nucleobase-containing small molecule metabolic process"/>
    <property type="evidence" value="ECO:0007669"/>
    <property type="project" value="UniProtKB-ARBA"/>
</dbReference>
<gene>
    <name evidence="17" type="primary">cdd</name>
    <name evidence="17" type="ORF">ERS852526_02804</name>
</gene>
<evidence type="ECO:0000313" key="18">
    <source>
        <dbReference type="Proteomes" id="UP000095485"/>
    </source>
</evidence>
<dbReference type="GO" id="GO:0072527">
    <property type="term" value="P:pyrimidine-containing compound metabolic process"/>
    <property type="evidence" value="ECO:0007669"/>
    <property type="project" value="UniProtKB-ARBA"/>
</dbReference>
<protein>
    <recommendedName>
        <fullName evidence="5 15">Cytidine deaminase</fullName>
        <ecNumber evidence="4 15">3.5.4.5</ecNumber>
    </recommendedName>
    <alternativeName>
        <fullName evidence="9 15">Cytidine aminohydrolase</fullName>
    </alternativeName>
</protein>
<dbReference type="FunFam" id="3.40.140.10:FF:000008">
    <property type="entry name" value="Cytidine deaminase"/>
    <property type="match status" value="1"/>
</dbReference>
<dbReference type="AlphaFoldDB" id="A0A174TPK0"/>
<dbReference type="RefSeq" id="WP_055284443.1">
    <property type="nucleotide sequence ID" value="NZ_CZAY01000024.1"/>
</dbReference>
<accession>A0A174TPK0</accession>
<evidence type="ECO:0000256" key="10">
    <source>
        <dbReference type="ARBA" id="ARBA00049252"/>
    </source>
</evidence>
<feature type="active site" description="Proton donor" evidence="12">
    <location>
        <position position="66"/>
    </location>
</feature>
<evidence type="ECO:0000256" key="1">
    <source>
        <dbReference type="ARBA" id="ARBA00001947"/>
    </source>
</evidence>
<evidence type="ECO:0000256" key="7">
    <source>
        <dbReference type="ARBA" id="ARBA00022801"/>
    </source>
</evidence>
<evidence type="ECO:0000256" key="4">
    <source>
        <dbReference type="ARBA" id="ARBA00012783"/>
    </source>
</evidence>
<evidence type="ECO:0000256" key="8">
    <source>
        <dbReference type="ARBA" id="ARBA00022833"/>
    </source>
</evidence>
<dbReference type="Gene3D" id="3.40.140.10">
    <property type="entry name" value="Cytidine Deaminase, domain 2"/>
    <property type="match status" value="1"/>
</dbReference>
<dbReference type="InterPro" id="IPR006262">
    <property type="entry name" value="Cyt_deam_tetra"/>
</dbReference>
<dbReference type="GO" id="GO:0008270">
    <property type="term" value="F:zinc ion binding"/>
    <property type="evidence" value="ECO:0007669"/>
    <property type="project" value="UniProtKB-UniRule"/>
</dbReference>
<dbReference type="CDD" id="cd01283">
    <property type="entry name" value="cytidine_deaminase"/>
    <property type="match status" value="1"/>
</dbReference>
<reference evidence="17 18" key="1">
    <citation type="submission" date="2015-09" db="EMBL/GenBank/DDBJ databases">
        <authorList>
            <consortium name="Pathogen Informatics"/>
        </authorList>
    </citation>
    <scope>NUCLEOTIDE SEQUENCE [LARGE SCALE GENOMIC DNA]</scope>
    <source>
        <strain evidence="17 18">2789STDY5834914</strain>
    </source>
</reference>
<evidence type="ECO:0000256" key="12">
    <source>
        <dbReference type="PIRSR" id="PIRSR606262-1"/>
    </source>
</evidence>
<dbReference type="PANTHER" id="PTHR11644:SF2">
    <property type="entry name" value="CYTIDINE DEAMINASE"/>
    <property type="match status" value="1"/>
</dbReference>
<dbReference type="NCBIfam" id="NF004064">
    <property type="entry name" value="PRK05578.1"/>
    <property type="match status" value="1"/>
</dbReference>
<dbReference type="PROSITE" id="PS51747">
    <property type="entry name" value="CYT_DCMP_DEAMINASES_2"/>
    <property type="match status" value="1"/>
</dbReference>
<evidence type="ECO:0000256" key="13">
    <source>
        <dbReference type="PIRSR" id="PIRSR606262-2"/>
    </source>
</evidence>
<dbReference type="GO" id="GO:0004126">
    <property type="term" value="F:cytidine deaminase activity"/>
    <property type="evidence" value="ECO:0007669"/>
    <property type="project" value="UniProtKB-UniRule"/>
</dbReference>
<dbReference type="PANTHER" id="PTHR11644">
    <property type="entry name" value="CYTIDINE DEAMINASE"/>
    <property type="match status" value="1"/>
</dbReference>
<comment type="catalytic activity">
    <reaction evidence="11 15">
        <text>cytidine + H2O + H(+) = uridine + NH4(+)</text>
        <dbReference type="Rhea" id="RHEA:16069"/>
        <dbReference type="ChEBI" id="CHEBI:15377"/>
        <dbReference type="ChEBI" id="CHEBI:15378"/>
        <dbReference type="ChEBI" id="CHEBI:16704"/>
        <dbReference type="ChEBI" id="CHEBI:17562"/>
        <dbReference type="ChEBI" id="CHEBI:28938"/>
        <dbReference type="EC" id="3.5.4.5"/>
    </reaction>
</comment>
<feature type="binding site" evidence="14">
    <location>
        <position position="64"/>
    </location>
    <ligand>
        <name>Zn(2+)</name>
        <dbReference type="ChEBI" id="CHEBI:29105"/>
        <note>catalytic</note>
    </ligand>
</feature>
<comment type="function">
    <text evidence="2 15">This enzyme scavenges exogenous and endogenous cytidine and 2'-deoxycytidine for UMP synthesis.</text>
</comment>
<evidence type="ECO:0000259" key="16">
    <source>
        <dbReference type="PROSITE" id="PS51747"/>
    </source>
</evidence>
<dbReference type="EC" id="3.5.4.5" evidence="4 15"/>
<dbReference type="NCBIfam" id="TIGR01354">
    <property type="entry name" value="cyt_deam_tetra"/>
    <property type="match status" value="1"/>
</dbReference>
<evidence type="ECO:0000256" key="14">
    <source>
        <dbReference type="PIRSR" id="PIRSR606262-3"/>
    </source>
</evidence>
<evidence type="ECO:0000256" key="11">
    <source>
        <dbReference type="ARBA" id="ARBA00049558"/>
    </source>
</evidence>
<dbReference type="Pfam" id="PF00383">
    <property type="entry name" value="dCMP_cyt_deam_1"/>
    <property type="match status" value="1"/>
</dbReference>
<feature type="binding site" evidence="14">
    <location>
        <position position="104"/>
    </location>
    <ligand>
        <name>Zn(2+)</name>
        <dbReference type="ChEBI" id="CHEBI:29105"/>
        <note>catalytic</note>
    </ligand>
</feature>
<dbReference type="GeneID" id="96230079"/>
<dbReference type="STRING" id="88431.ERS852423_02493"/>
<comment type="catalytic activity">
    <reaction evidence="10 15">
        <text>2'-deoxycytidine + H2O + H(+) = 2'-deoxyuridine + NH4(+)</text>
        <dbReference type="Rhea" id="RHEA:13433"/>
        <dbReference type="ChEBI" id="CHEBI:15377"/>
        <dbReference type="ChEBI" id="CHEBI:15378"/>
        <dbReference type="ChEBI" id="CHEBI:15698"/>
        <dbReference type="ChEBI" id="CHEBI:16450"/>
        <dbReference type="ChEBI" id="CHEBI:28938"/>
        <dbReference type="EC" id="3.5.4.5"/>
    </reaction>
</comment>
<evidence type="ECO:0000256" key="3">
    <source>
        <dbReference type="ARBA" id="ARBA00006576"/>
    </source>
</evidence>
<keyword evidence="7 15" id="KW-0378">Hydrolase</keyword>
<dbReference type="InterPro" id="IPR016193">
    <property type="entry name" value="Cytidine_deaminase-like"/>
</dbReference>
<dbReference type="InterPro" id="IPR002125">
    <property type="entry name" value="CMP_dCMP_dom"/>
</dbReference>